<gene>
    <name evidence="2" type="ORF">SLS63_006506</name>
</gene>
<keyword evidence="3" id="KW-1185">Reference proteome</keyword>
<reference evidence="2 3" key="1">
    <citation type="submission" date="2024-02" db="EMBL/GenBank/DDBJ databases">
        <title>De novo assembly and annotation of 12 fungi associated with fruit tree decline syndrome in Ontario, Canada.</title>
        <authorList>
            <person name="Sulman M."/>
            <person name="Ellouze W."/>
            <person name="Ilyukhin E."/>
        </authorList>
    </citation>
    <scope>NUCLEOTIDE SEQUENCE [LARGE SCALE GENOMIC DNA]</scope>
    <source>
        <strain evidence="2 3">M169</strain>
    </source>
</reference>
<comment type="caution">
    <text evidence="2">The sequence shown here is derived from an EMBL/GenBank/DDBJ whole genome shotgun (WGS) entry which is preliminary data.</text>
</comment>
<proteinExistence type="predicted"/>
<feature type="region of interest" description="Disordered" evidence="1">
    <location>
        <begin position="33"/>
        <end position="52"/>
    </location>
</feature>
<dbReference type="EMBL" id="JAKNSF020000032">
    <property type="protein sequence ID" value="KAK7728645.1"/>
    <property type="molecule type" value="Genomic_DNA"/>
</dbReference>
<evidence type="ECO:0000313" key="3">
    <source>
        <dbReference type="Proteomes" id="UP001430848"/>
    </source>
</evidence>
<organism evidence="2 3">
    <name type="scientific">Diaporthe eres</name>
    <name type="common">Phomopsis oblonga</name>
    <dbReference type="NCBI Taxonomy" id="83184"/>
    <lineage>
        <taxon>Eukaryota</taxon>
        <taxon>Fungi</taxon>
        <taxon>Dikarya</taxon>
        <taxon>Ascomycota</taxon>
        <taxon>Pezizomycotina</taxon>
        <taxon>Sordariomycetes</taxon>
        <taxon>Sordariomycetidae</taxon>
        <taxon>Diaporthales</taxon>
        <taxon>Diaporthaceae</taxon>
        <taxon>Diaporthe</taxon>
        <taxon>Diaporthe eres species complex</taxon>
    </lineage>
</organism>
<name>A0ABR1P7T7_DIAER</name>
<evidence type="ECO:0000256" key="1">
    <source>
        <dbReference type="SAM" id="MobiDB-lite"/>
    </source>
</evidence>
<dbReference type="Proteomes" id="UP001430848">
    <property type="component" value="Unassembled WGS sequence"/>
</dbReference>
<evidence type="ECO:0000313" key="2">
    <source>
        <dbReference type="EMBL" id="KAK7728645.1"/>
    </source>
</evidence>
<feature type="region of interest" description="Disordered" evidence="1">
    <location>
        <begin position="1"/>
        <end position="22"/>
    </location>
</feature>
<accession>A0ABR1P7T7</accession>
<feature type="compositionally biased region" description="Low complexity" evidence="1">
    <location>
        <begin position="10"/>
        <end position="19"/>
    </location>
</feature>
<sequence>MDAFTNKTSQQPAAGAQAGQKDDYVDKAFAMGTKKSGHNVDHNTAEKITDGARNLYEKATGKKVNPKISN</sequence>
<feature type="compositionally biased region" description="Basic and acidic residues" evidence="1">
    <location>
        <begin position="38"/>
        <end position="52"/>
    </location>
</feature>
<protein>
    <submittedName>
        <fullName evidence="2">Uncharacterized protein</fullName>
    </submittedName>
</protein>